<proteinExistence type="predicted"/>
<reference evidence="2" key="1">
    <citation type="submission" date="2021-01" db="EMBL/GenBank/DDBJ databases">
        <title>Whole genome shotgun sequence of Sinosporangium siamense NBRC 109515.</title>
        <authorList>
            <person name="Komaki H."/>
            <person name="Tamura T."/>
        </authorList>
    </citation>
    <scope>NUCLEOTIDE SEQUENCE</scope>
    <source>
        <strain evidence="2">NBRC 109515</strain>
    </source>
</reference>
<dbReference type="Proteomes" id="UP000606172">
    <property type="component" value="Unassembled WGS sequence"/>
</dbReference>
<feature type="domain" description="HTH cro/C1-type" evidence="1">
    <location>
        <begin position="49"/>
        <end position="84"/>
    </location>
</feature>
<dbReference type="RefSeq" id="WP_204031372.1">
    <property type="nucleotide sequence ID" value="NZ_BOOW01000044.1"/>
</dbReference>
<comment type="caution">
    <text evidence="2">The sequence shown here is derived from an EMBL/GenBank/DDBJ whole genome shotgun (WGS) entry which is preliminary data.</text>
</comment>
<organism evidence="2 3">
    <name type="scientific">Sinosporangium siamense</name>
    <dbReference type="NCBI Taxonomy" id="1367973"/>
    <lineage>
        <taxon>Bacteria</taxon>
        <taxon>Bacillati</taxon>
        <taxon>Actinomycetota</taxon>
        <taxon>Actinomycetes</taxon>
        <taxon>Streptosporangiales</taxon>
        <taxon>Streptosporangiaceae</taxon>
        <taxon>Sinosporangium</taxon>
    </lineage>
</organism>
<evidence type="ECO:0000259" key="1">
    <source>
        <dbReference type="PROSITE" id="PS50943"/>
    </source>
</evidence>
<keyword evidence="3" id="KW-1185">Reference proteome</keyword>
<dbReference type="SUPFAM" id="SSF47413">
    <property type="entry name" value="lambda repressor-like DNA-binding domains"/>
    <property type="match status" value="1"/>
</dbReference>
<dbReference type="Gene3D" id="1.10.260.40">
    <property type="entry name" value="lambda repressor-like DNA-binding domains"/>
    <property type="match status" value="1"/>
</dbReference>
<dbReference type="GO" id="GO:0003677">
    <property type="term" value="F:DNA binding"/>
    <property type="evidence" value="ECO:0007669"/>
    <property type="project" value="InterPro"/>
</dbReference>
<gene>
    <name evidence="2" type="ORF">Ssi02_65920</name>
</gene>
<sequence length="141" mass="15277">MADDGGITVRSLADKVEWLIQHRWPAERARPGNNVGIAAQISAATGEEISSTTVWKLRTGRSDNPQFKTLKALAVFFRVPVGYFGDDEEAEKVGDAVAAESAIAGHALNRDALRALVEMSDDARRLVADFIVSAARLEKGR</sequence>
<dbReference type="InterPro" id="IPR001387">
    <property type="entry name" value="Cro/C1-type_HTH"/>
</dbReference>
<dbReference type="AlphaFoldDB" id="A0A919VAD7"/>
<dbReference type="InterPro" id="IPR010982">
    <property type="entry name" value="Lambda_DNA-bd_dom_sf"/>
</dbReference>
<evidence type="ECO:0000313" key="3">
    <source>
        <dbReference type="Proteomes" id="UP000606172"/>
    </source>
</evidence>
<dbReference type="PROSITE" id="PS50943">
    <property type="entry name" value="HTH_CROC1"/>
    <property type="match status" value="1"/>
</dbReference>
<evidence type="ECO:0000313" key="2">
    <source>
        <dbReference type="EMBL" id="GII96361.1"/>
    </source>
</evidence>
<dbReference type="EMBL" id="BOOW01000044">
    <property type="protein sequence ID" value="GII96361.1"/>
    <property type="molecule type" value="Genomic_DNA"/>
</dbReference>
<protein>
    <recommendedName>
        <fullName evidence="1">HTH cro/C1-type domain-containing protein</fullName>
    </recommendedName>
</protein>
<name>A0A919VAD7_9ACTN</name>
<accession>A0A919VAD7</accession>